<keyword evidence="3" id="KW-1185">Reference proteome</keyword>
<keyword evidence="1" id="KW-1133">Transmembrane helix</keyword>
<name>A0A3N4IYH9_9PEZI</name>
<keyword evidence="1" id="KW-0472">Membrane</keyword>
<accession>A0A3N4IYH9</accession>
<dbReference type="AlphaFoldDB" id="A0A3N4IYH9"/>
<keyword evidence="1" id="KW-0812">Transmembrane</keyword>
<protein>
    <submittedName>
        <fullName evidence="2">Uncharacterized protein</fullName>
    </submittedName>
</protein>
<evidence type="ECO:0000256" key="1">
    <source>
        <dbReference type="SAM" id="Phobius"/>
    </source>
</evidence>
<proteinExistence type="predicted"/>
<evidence type="ECO:0000313" key="3">
    <source>
        <dbReference type="Proteomes" id="UP000276215"/>
    </source>
</evidence>
<dbReference type="Proteomes" id="UP000276215">
    <property type="component" value="Unassembled WGS sequence"/>
</dbReference>
<organism evidence="2 3">
    <name type="scientific">Choiromyces venosus 120613-1</name>
    <dbReference type="NCBI Taxonomy" id="1336337"/>
    <lineage>
        <taxon>Eukaryota</taxon>
        <taxon>Fungi</taxon>
        <taxon>Dikarya</taxon>
        <taxon>Ascomycota</taxon>
        <taxon>Pezizomycotina</taxon>
        <taxon>Pezizomycetes</taxon>
        <taxon>Pezizales</taxon>
        <taxon>Tuberaceae</taxon>
        <taxon>Choiromyces</taxon>
    </lineage>
</organism>
<reference evidence="2 3" key="1">
    <citation type="journal article" date="2018" name="Nat. Ecol. Evol.">
        <title>Pezizomycetes genomes reveal the molecular basis of ectomycorrhizal truffle lifestyle.</title>
        <authorList>
            <person name="Murat C."/>
            <person name="Payen T."/>
            <person name="Noel B."/>
            <person name="Kuo A."/>
            <person name="Morin E."/>
            <person name="Chen J."/>
            <person name="Kohler A."/>
            <person name="Krizsan K."/>
            <person name="Balestrini R."/>
            <person name="Da Silva C."/>
            <person name="Montanini B."/>
            <person name="Hainaut M."/>
            <person name="Levati E."/>
            <person name="Barry K.W."/>
            <person name="Belfiori B."/>
            <person name="Cichocki N."/>
            <person name="Clum A."/>
            <person name="Dockter R.B."/>
            <person name="Fauchery L."/>
            <person name="Guy J."/>
            <person name="Iotti M."/>
            <person name="Le Tacon F."/>
            <person name="Lindquist E.A."/>
            <person name="Lipzen A."/>
            <person name="Malagnac F."/>
            <person name="Mello A."/>
            <person name="Molinier V."/>
            <person name="Miyauchi S."/>
            <person name="Poulain J."/>
            <person name="Riccioni C."/>
            <person name="Rubini A."/>
            <person name="Sitrit Y."/>
            <person name="Splivallo R."/>
            <person name="Traeger S."/>
            <person name="Wang M."/>
            <person name="Zifcakova L."/>
            <person name="Wipf D."/>
            <person name="Zambonelli A."/>
            <person name="Paolocci F."/>
            <person name="Nowrousian M."/>
            <person name="Ottonello S."/>
            <person name="Baldrian P."/>
            <person name="Spatafora J.W."/>
            <person name="Henrissat B."/>
            <person name="Nagy L.G."/>
            <person name="Aury J.M."/>
            <person name="Wincker P."/>
            <person name="Grigoriev I.V."/>
            <person name="Bonfante P."/>
            <person name="Martin F.M."/>
        </authorList>
    </citation>
    <scope>NUCLEOTIDE SEQUENCE [LARGE SCALE GENOMIC DNA]</scope>
    <source>
        <strain evidence="2 3">120613-1</strain>
    </source>
</reference>
<feature type="transmembrane region" description="Helical" evidence="1">
    <location>
        <begin position="114"/>
        <end position="133"/>
    </location>
</feature>
<evidence type="ECO:0000313" key="2">
    <source>
        <dbReference type="EMBL" id="RPA91232.1"/>
    </source>
</evidence>
<dbReference type="EMBL" id="ML120502">
    <property type="protein sequence ID" value="RPA91232.1"/>
    <property type="molecule type" value="Genomic_DNA"/>
</dbReference>
<sequence length="136" mass="15926">MSEYEYNVSIVWLVFGVFYRGLWEQNCSNAQFLLLEPGDESILLSRRLFSLLETCVQHLSWDNFCCCTPQVLTASIIYGYPPTQLFRYILAPCRYYRSFGRTMREGNQSMFDRLPLVFFLLSEFSLCYALLLVSCS</sequence>
<gene>
    <name evidence="2" type="ORF">L873DRAFT_341387</name>
</gene>